<gene>
    <name evidence="9" type="primary">PARPA_04738.1 scaffold 15639</name>
</gene>
<organism evidence="9 10">
    <name type="scientific">Parasitella parasitica</name>
    <dbReference type="NCBI Taxonomy" id="35722"/>
    <lineage>
        <taxon>Eukaryota</taxon>
        <taxon>Fungi</taxon>
        <taxon>Fungi incertae sedis</taxon>
        <taxon>Mucoromycota</taxon>
        <taxon>Mucoromycotina</taxon>
        <taxon>Mucoromycetes</taxon>
        <taxon>Mucorales</taxon>
        <taxon>Mucorineae</taxon>
        <taxon>Mucoraceae</taxon>
        <taxon>Parasitella</taxon>
    </lineage>
</organism>
<feature type="transmembrane region" description="Helical" evidence="7">
    <location>
        <begin position="208"/>
        <end position="230"/>
    </location>
</feature>
<dbReference type="PROSITE" id="PS50850">
    <property type="entry name" value="MFS"/>
    <property type="match status" value="1"/>
</dbReference>
<feature type="transmembrane region" description="Helical" evidence="7">
    <location>
        <begin position="139"/>
        <end position="161"/>
    </location>
</feature>
<feature type="transmembrane region" description="Helical" evidence="7">
    <location>
        <begin position="399"/>
        <end position="420"/>
    </location>
</feature>
<proteinExistence type="predicted"/>
<keyword evidence="5 7" id="KW-0472">Membrane</keyword>
<keyword evidence="3 7" id="KW-0812">Transmembrane</keyword>
<dbReference type="PANTHER" id="PTHR43791:SF1">
    <property type="entry name" value="ALLANTOATE PERMEASE"/>
    <property type="match status" value="1"/>
</dbReference>
<dbReference type="AlphaFoldDB" id="A0A0B7N7I1"/>
<dbReference type="EMBL" id="LN725615">
    <property type="protein sequence ID" value="CEP10939.1"/>
    <property type="molecule type" value="Genomic_DNA"/>
</dbReference>
<dbReference type="GO" id="GO:0022857">
    <property type="term" value="F:transmembrane transporter activity"/>
    <property type="evidence" value="ECO:0007669"/>
    <property type="project" value="InterPro"/>
</dbReference>
<dbReference type="InterPro" id="IPR036259">
    <property type="entry name" value="MFS_trans_sf"/>
</dbReference>
<evidence type="ECO:0000313" key="10">
    <source>
        <dbReference type="Proteomes" id="UP000054107"/>
    </source>
</evidence>
<feature type="transmembrane region" description="Helical" evidence="7">
    <location>
        <begin position="432"/>
        <end position="453"/>
    </location>
</feature>
<feature type="transmembrane region" description="Helical" evidence="7">
    <location>
        <begin position="372"/>
        <end position="392"/>
    </location>
</feature>
<feature type="region of interest" description="Disordered" evidence="6">
    <location>
        <begin position="1"/>
        <end position="20"/>
    </location>
</feature>
<dbReference type="PANTHER" id="PTHR43791">
    <property type="entry name" value="PERMEASE-RELATED"/>
    <property type="match status" value="1"/>
</dbReference>
<name>A0A0B7N7I1_9FUNG</name>
<evidence type="ECO:0000313" key="9">
    <source>
        <dbReference type="EMBL" id="CEP10939.1"/>
    </source>
</evidence>
<evidence type="ECO:0000256" key="7">
    <source>
        <dbReference type="SAM" id="Phobius"/>
    </source>
</evidence>
<dbReference type="SUPFAM" id="SSF103473">
    <property type="entry name" value="MFS general substrate transporter"/>
    <property type="match status" value="1"/>
</dbReference>
<feature type="transmembrane region" description="Helical" evidence="7">
    <location>
        <begin position="173"/>
        <end position="196"/>
    </location>
</feature>
<accession>A0A0B7N7I1</accession>
<dbReference type="Pfam" id="PF07690">
    <property type="entry name" value="MFS_1"/>
    <property type="match status" value="1"/>
</dbReference>
<evidence type="ECO:0000256" key="1">
    <source>
        <dbReference type="ARBA" id="ARBA00004141"/>
    </source>
</evidence>
<comment type="subcellular location">
    <subcellularLocation>
        <location evidence="1">Membrane</location>
        <topology evidence="1">Multi-pass membrane protein</topology>
    </subcellularLocation>
</comment>
<keyword evidence="10" id="KW-1185">Reference proteome</keyword>
<evidence type="ECO:0000256" key="5">
    <source>
        <dbReference type="ARBA" id="ARBA00023136"/>
    </source>
</evidence>
<evidence type="ECO:0000256" key="4">
    <source>
        <dbReference type="ARBA" id="ARBA00022989"/>
    </source>
</evidence>
<dbReference type="Proteomes" id="UP000054107">
    <property type="component" value="Unassembled WGS sequence"/>
</dbReference>
<feature type="transmembrane region" description="Helical" evidence="7">
    <location>
        <begin position="313"/>
        <end position="333"/>
    </location>
</feature>
<dbReference type="OrthoDB" id="6730379at2759"/>
<feature type="domain" description="Major facilitator superfamily (MFS) profile" evidence="8">
    <location>
        <begin position="48"/>
        <end position="457"/>
    </location>
</feature>
<feature type="transmembrane region" description="Helical" evidence="7">
    <location>
        <begin position="340"/>
        <end position="360"/>
    </location>
</feature>
<evidence type="ECO:0000256" key="2">
    <source>
        <dbReference type="ARBA" id="ARBA00022448"/>
    </source>
</evidence>
<evidence type="ECO:0000256" key="6">
    <source>
        <dbReference type="SAM" id="MobiDB-lite"/>
    </source>
</evidence>
<evidence type="ECO:0000256" key="3">
    <source>
        <dbReference type="ARBA" id="ARBA00022692"/>
    </source>
</evidence>
<feature type="transmembrane region" description="Helical" evidence="7">
    <location>
        <begin position="277"/>
        <end position="301"/>
    </location>
</feature>
<evidence type="ECO:0000259" key="8">
    <source>
        <dbReference type="PROSITE" id="PS50850"/>
    </source>
</evidence>
<reference evidence="9 10" key="1">
    <citation type="submission" date="2014-09" db="EMBL/GenBank/DDBJ databases">
        <authorList>
            <person name="Ellenberger Sabrina"/>
        </authorList>
    </citation>
    <scope>NUCLEOTIDE SEQUENCE [LARGE SCALE GENOMIC DNA]</scope>
    <source>
        <strain evidence="9 10">CBS 412.66</strain>
    </source>
</reference>
<keyword evidence="2" id="KW-0813">Transport</keyword>
<dbReference type="STRING" id="35722.A0A0B7N7I1"/>
<sequence length="487" mass="54198">MSEKAEKSSTTSSSFEEKGQNNHFEVSNEAFVKSDAEKRFVRKLNSRLLPLASLIIFLQFVDKAALSVAAVLGILQDTNMSMSDYSWLGALFYLGYFVWQLPNTYFLQKFPIGKYLGVLLILWGVITIATAFGKNFTQLAILRVLLGVFEAGTYPALIMIFNTLYRRSEQSACFGFLYLSNGVGSAVGSAAAVGIAKMGNRHGITAWQWGYVIWGVITVSIGIISFIFLIDSPESWFLQLTEEEKEIVKLRTQDNAVVRKQKVKVGQYWEALKEPRLWLLFITSLSHNLQNGGLVTYSTVLVHGLGFDAIESILLQIPSGAFTVIYIAIAVFINRKMKQIIYTALICYSVSALGCLLLAVLPNTGIKLLGYYLTWAQTGSYVMLISIIGSTVSGYSKKIFYNGANMLAYTIGNFAGPLMLVSSTQPAYTPTMWGFFGANLLNILCLLIVRLILMRINKKRAAERSAEPTDVYLNLTDKEDKNYVYSL</sequence>
<dbReference type="Gene3D" id="1.20.1250.20">
    <property type="entry name" value="MFS general substrate transporter like domains"/>
    <property type="match status" value="1"/>
</dbReference>
<feature type="transmembrane region" description="Helical" evidence="7">
    <location>
        <begin position="87"/>
        <end position="108"/>
    </location>
</feature>
<protein>
    <recommendedName>
        <fullName evidence="8">Major facilitator superfamily (MFS) profile domain-containing protein</fullName>
    </recommendedName>
</protein>
<dbReference type="InterPro" id="IPR011701">
    <property type="entry name" value="MFS"/>
</dbReference>
<dbReference type="InterPro" id="IPR020846">
    <property type="entry name" value="MFS_dom"/>
</dbReference>
<feature type="transmembrane region" description="Helical" evidence="7">
    <location>
        <begin position="48"/>
        <end position="75"/>
    </location>
</feature>
<feature type="transmembrane region" description="Helical" evidence="7">
    <location>
        <begin position="115"/>
        <end position="133"/>
    </location>
</feature>
<keyword evidence="4 7" id="KW-1133">Transmembrane helix</keyword>
<dbReference type="GO" id="GO:0016020">
    <property type="term" value="C:membrane"/>
    <property type="evidence" value="ECO:0007669"/>
    <property type="project" value="UniProtKB-SubCell"/>
</dbReference>